<evidence type="ECO:0000256" key="4">
    <source>
        <dbReference type="PROSITE-ProRule" id="PRU01343"/>
    </source>
</evidence>
<accession>A0A0D3DL59</accession>
<evidence type="ECO:0000259" key="5">
    <source>
        <dbReference type="PROSITE" id="PS51999"/>
    </source>
</evidence>
<keyword evidence="1" id="KW-0479">Metal-binding</keyword>
<sequence>MSNESGNSSGASSARARGRVVGVPKRCWCGELVVSLMSKSTANPYRRYFRCAFAAEKMVSFLLSNDNHTYKWVDEALLDEVEALSFRIGKVEQTILAERGEEERKKFEELELKLETEICSRMEDVVSEAKCEVKKALVLVVLGCLTMVVLSKVI</sequence>
<dbReference type="SMR" id="A0A0D3DL59"/>
<keyword evidence="2 4" id="KW-0863">Zinc-finger</keyword>
<evidence type="ECO:0000256" key="2">
    <source>
        <dbReference type="ARBA" id="ARBA00022771"/>
    </source>
</evidence>
<evidence type="ECO:0000256" key="1">
    <source>
        <dbReference type="ARBA" id="ARBA00022723"/>
    </source>
</evidence>
<reference evidence="6 7" key="1">
    <citation type="journal article" date="2014" name="Genome Biol.">
        <title>Transcriptome and methylome profiling reveals relics of genome dominance in the mesopolyploid Brassica oleracea.</title>
        <authorList>
            <person name="Parkin I.A."/>
            <person name="Koh C."/>
            <person name="Tang H."/>
            <person name="Robinson S.J."/>
            <person name="Kagale S."/>
            <person name="Clarke W.E."/>
            <person name="Town C.D."/>
            <person name="Nixon J."/>
            <person name="Krishnakumar V."/>
            <person name="Bidwell S.L."/>
            <person name="Denoeud F."/>
            <person name="Belcram H."/>
            <person name="Links M.G."/>
            <person name="Just J."/>
            <person name="Clarke C."/>
            <person name="Bender T."/>
            <person name="Huebert T."/>
            <person name="Mason A.S."/>
            <person name="Pires J.C."/>
            <person name="Barker G."/>
            <person name="Moore J."/>
            <person name="Walley P.G."/>
            <person name="Manoli S."/>
            <person name="Batley J."/>
            <person name="Edwards D."/>
            <person name="Nelson M.N."/>
            <person name="Wang X."/>
            <person name="Paterson A.H."/>
            <person name="King G."/>
            <person name="Bancroft I."/>
            <person name="Chalhoub B."/>
            <person name="Sharpe A.G."/>
        </authorList>
    </citation>
    <scope>NUCLEOTIDE SEQUENCE</scope>
    <source>
        <strain evidence="6 7">cv. TO1000</strain>
    </source>
</reference>
<evidence type="ECO:0000256" key="3">
    <source>
        <dbReference type="ARBA" id="ARBA00022833"/>
    </source>
</evidence>
<proteinExistence type="predicted"/>
<dbReference type="EnsemblPlants" id="Bo8g030960.1">
    <property type="protein sequence ID" value="Bo8g030960.1"/>
    <property type="gene ID" value="Bo8g030960"/>
</dbReference>
<name>A0A0D3DL59_BRAOL</name>
<protein>
    <recommendedName>
        <fullName evidence="5">GRF-type domain-containing protein</fullName>
    </recommendedName>
</protein>
<dbReference type="PROSITE" id="PS51999">
    <property type="entry name" value="ZF_GRF"/>
    <property type="match status" value="1"/>
</dbReference>
<reference evidence="6" key="2">
    <citation type="submission" date="2015-03" db="UniProtKB">
        <authorList>
            <consortium name="EnsemblPlants"/>
        </authorList>
    </citation>
    <scope>IDENTIFICATION</scope>
</reference>
<dbReference type="HOGENOM" id="CLU_134040_2_0_1"/>
<keyword evidence="7" id="KW-1185">Reference proteome</keyword>
<feature type="domain" description="GRF-type" evidence="5">
    <location>
        <begin position="27"/>
        <end position="76"/>
    </location>
</feature>
<dbReference type="PANTHER" id="PTHR33248">
    <property type="entry name" value="ZINC ION-BINDING PROTEIN"/>
    <property type="match status" value="1"/>
</dbReference>
<dbReference type="GO" id="GO:0008270">
    <property type="term" value="F:zinc ion binding"/>
    <property type="evidence" value="ECO:0007669"/>
    <property type="project" value="UniProtKB-KW"/>
</dbReference>
<dbReference type="Proteomes" id="UP000032141">
    <property type="component" value="Chromosome C8"/>
</dbReference>
<evidence type="ECO:0000313" key="7">
    <source>
        <dbReference type="Proteomes" id="UP000032141"/>
    </source>
</evidence>
<dbReference type="InterPro" id="IPR010666">
    <property type="entry name" value="Znf_GRF"/>
</dbReference>
<evidence type="ECO:0000313" key="6">
    <source>
        <dbReference type="EnsemblPlants" id="Bo8g030960.1"/>
    </source>
</evidence>
<organism evidence="6 7">
    <name type="scientific">Brassica oleracea var. oleracea</name>
    <dbReference type="NCBI Taxonomy" id="109376"/>
    <lineage>
        <taxon>Eukaryota</taxon>
        <taxon>Viridiplantae</taxon>
        <taxon>Streptophyta</taxon>
        <taxon>Embryophyta</taxon>
        <taxon>Tracheophyta</taxon>
        <taxon>Spermatophyta</taxon>
        <taxon>Magnoliopsida</taxon>
        <taxon>eudicotyledons</taxon>
        <taxon>Gunneridae</taxon>
        <taxon>Pentapetalae</taxon>
        <taxon>rosids</taxon>
        <taxon>malvids</taxon>
        <taxon>Brassicales</taxon>
        <taxon>Brassicaceae</taxon>
        <taxon>Brassiceae</taxon>
        <taxon>Brassica</taxon>
    </lineage>
</organism>
<dbReference type="AlphaFoldDB" id="A0A0D3DL59"/>
<dbReference type="Gramene" id="Bo8g030960.1">
    <property type="protein sequence ID" value="Bo8g030960.1"/>
    <property type="gene ID" value="Bo8g030960"/>
</dbReference>
<keyword evidence="3" id="KW-0862">Zinc</keyword>